<dbReference type="EMBL" id="ML122272">
    <property type="protein sequence ID" value="RPD59007.1"/>
    <property type="molecule type" value="Genomic_DNA"/>
</dbReference>
<organism evidence="1 2">
    <name type="scientific">Lentinus tigrinus ALCF2SS1-6</name>
    <dbReference type="NCBI Taxonomy" id="1328759"/>
    <lineage>
        <taxon>Eukaryota</taxon>
        <taxon>Fungi</taxon>
        <taxon>Dikarya</taxon>
        <taxon>Basidiomycota</taxon>
        <taxon>Agaricomycotina</taxon>
        <taxon>Agaricomycetes</taxon>
        <taxon>Polyporales</taxon>
        <taxon>Polyporaceae</taxon>
        <taxon>Lentinus</taxon>
    </lineage>
</organism>
<accession>A0A5C2S716</accession>
<proteinExistence type="predicted"/>
<gene>
    <name evidence="1" type="ORF">L227DRAFT_601674</name>
</gene>
<dbReference type="Proteomes" id="UP000313359">
    <property type="component" value="Unassembled WGS sequence"/>
</dbReference>
<name>A0A5C2S716_9APHY</name>
<protein>
    <recommendedName>
        <fullName evidence="3">F-box domain-containing protein</fullName>
    </recommendedName>
</protein>
<evidence type="ECO:0000313" key="1">
    <source>
        <dbReference type="EMBL" id="RPD59007.1"/>
    </source>
</evidence>
<sequence>MHSTLSRDLHLPPEIWWMVIDIVGAPSHGGASEPRSHYPTLRNCALVCQHWLRRSRWVLYRRVYLLSEAVASLFVRTLTEDSAHIGVLASLVQEVYIDGVCHPQFWNWPPGKSSFVVLLQHRLPHMHTLSLYDLNINPRYPADFLSRISQSPIRHLTLWNCPLPLINVFTIIWSLDDLHSLTLHRDTPTWYRLGSVSPSAASFAIECQELQSMQTASRAPPRCRQLRQLTLGGMYVQSKAFPPPGALGQEVTRLHLVLQATRGATSRDFGLHPMFVPTLSALQTFHVNYALTSEEAYIGNTDSLLSPPRRASYRHFISSMISSLSRVSSLRVLSFAFTLFGYFDPFTAPVRWCIARLLFYDEMQAQLRSIPSDARIYVSVEDDEPVRTRIVDYWRGILGDRLPDWRDRLHVHVRSFPRPQTTSEKLHYVGPSEADSIHAANRQLWFAYAKTNPTPPPWDRSGLCLGNDPSARAAMSEAQV</sequence>
<reference evidence="1" key="1">
    <citation type="journal article" date="2018" name="Genome Biol. Evol.">
        <title>Genomics and development of Lentinus tigrinus, a white-rot wood-decaying mushroom with dimorphic fruiting bodies.</title>
        <authorList>
            <person name="Wu B."/>
            <person name="Xu Z."/>
            <person name="Knudson A."/>
            <person name="Carlson A."/>
            <person name="Chen N."/>
            <person name="Kovaka S."/>
            <person name="LaButti K."/>
            <person name="Lipzen A."/>
            <person name="Pennachio C."/>
            <person name="Riley R."/>
            <person name="Schakwitz W."/>
            <person name="Umezawa K."/>
            <person name="Ohm R.A."/>
            <person name="Grigoriev I.V."/>
            <person name="Nagy L.G."/>
            <person name="Gibbons J."/>
            <person name="Hibbett D."/>
        </authorList>
    </citation>
    <scope>NUCLEOTIDE SEQUENCE [LARGE SCALE GENOMIC DNA]</scope>
    <source>
        <strain evidence="1">ALCF2SS1-6</strain>
    </source>
</reference>
<evidence type="ECO:0008006" key="3">
    <source>
        <dbReference type="Google" id="ProtNLM"/>
    </source>
</evidence>
<dbReference type="AlphaFoldDB" id="A0A5C2S716"/>
<evidence type="ECO:0000313" key="2">
    <source>
        <dbReference type="Proteomes" id="UP000313359"/>
    </source>
</evidence>
<keyword evidence="2" id="KW-1185">Reference proteome</keyword>
<dbReference type="OrthoDB" id="2752690at2759"/>